<dbReference type="STRING" id="1141098.A0A1Y2DI59"/>
<dbReference type="EMBL" id="MCFJ01000015">
    <property type="protein sequence ID" value="ORY58910.1"/>
    <property type="molecule type" value="Genomic_DNA"/>
</dbReference>
<dbReference type="AlphaFoldDB" id="A0A1Y2DI59"/>
<gene>
    <name evidence="2" type="ORF">BCR38DRAFT_446992</name>
</gene>
<proteinExistence type="predicted"/>
<dbReference type="Gene3D" id="3.30.70.100">
    <property type="match status" value="2"/>
</dbReference>
<dbReference type="SUPFAM" id="SSF54909">
    <property type="entry name" value="Dimeric alpha+beta barrel"/>
    <property type="match status" value="1"/>
</dbReference>
<organism evidence="2 3">
    <name type="scientific">Pseudomassariella vexata</name>
    <dbReference type="NCBI Taxonomy" id="1141098"/>
    <lineage>
        <taxon>Eukaryota</taxon>
        <taxon>Fungi</taxon>
        <taxon>Dikarya</taxon>
        <taxon>Ascomycota</taxon>
        <taxon>Pezizomycotina</taxon>
        <taxon>Sordariomycetes</taxon>
        <taxon>Xylariomycetidae</taxon>
        <taxon>Amphisphaeriales</taxon>
        <taxon>Pseudomassariaceae</taxon>
        <taxon>Pseudomassariella</taxon>
    </lineage>
</organism>
<comment type="caution">
    <text evidence="2">The sequence shown here is derived from an EMBL/GenBank/DDBJ whole genome shotgun (WGS) entry which is preliminary data.</text>
</comment>
<name>A0A1Y2DI59_9PEZI</name>
<keyword evidence="3" id="KW-1185">Reference proteome</keyword>
<evidence type="ECO:0000313" key="3">
    <source>
        <dbReference type="Proteomes" id="UP000193689"/>
    </source>
</evidence>
<reference evidence="2 3" key="1">
    <citation type="submission" date="2016-07" db="EMBL/GenBank/DDBJ databases">
        <title>Pervasive Adenine N6-methylation of Active Genes in Fungi.</title>
        <authorList>
            <consortium name="DOE Joint Genome Institute"/>
            <person name="Mondo S.J."/>
            <person name="Dannebaum R.O."/>
            <person name="Kuo R.C."/>
            <person name="Labutti K."/>
            <person name="Haridas S."/>
            <person name="Kuo A."/>
            <person name="Salamov A."/>
            <person name="Ahrendt S.R."/>
            <person name="Lipzen A."/>
            <person name="Sullivan W."/>
            <person name="Andreopoulos W.B."/>
            <person name="Clum A."/>
            <person name="Lindquist E."/>
            <person name="Daum C."/>
            <person name="Ramamoorthy G.K."/>
            <person name="Gryganskyi A."/>
            <person name="Culley D."/>
            <person name="Magnuson J.K."/>
            <person name="James T.Y."/>
            <person name="O'Malley M.A."/>
            <person name="Stajich J.E."/>
            <person name="Spatafora J.W."/>
            <person name="Visel A."/>
            <person name="Grigoriev I.V."/>
        </authorList>
    </citation>
    <scope>NUCLEOTIDE SEQUENCE [LARGE SCALE GENOMIC DNA]</scope>
    <source>
        <strain evidence="2 3">CBS 129021</strain>
    </source>
</reference>
<dbReference type="InterPro" id="IPR011008">
    <property type="entry name" value="Dimeric_a/b-barrel"/>
</dbReference>
<dbReference type="InParanoid" id="A0A1Y2DI59"/>
<dbReference type="RefSeq" id="XP_040711722.1">
    <property type="nucleotide sequence ID" value="XM_040861127.1"/>
</dbReference>
<feature type="domain" description="ABM" evidence="1">
    <location>
        <begin position="24"/>
        <end position="73"/>
    </location>
</feature>
<dbReference type="GeneID" id="63777339"/>
<dbReference type="Pfam" id="PF03992">
    <property type="entry name" value="ABM"/>
    <property type="match status" value="1"/>
</dbReference>
<evidence type="ECO:0000259" key="1">
    <source>
        <dbReference type="Pfam" id="PF03992"/>
    </source>
</evidence>
<dbReference type="OrthoDB" id="3830579at2759"/>
<sequence length="231" mass="25326">MVFVTEVVIFAMEPGADLAPLEPMRKTLLEQPGCRRVRYSKQHEDAAKLVLFVDWEDVSSHELFVQSPGYGSFLANIAPLITAPPAPYHVPFDPSPPTVLDNFVSIASTSAAGKSAVAEVAHAYFPTGDEFTLQMQQDALIAVQQFIDETKEALVATGGSGECAHGFALEEVEWKGEMCRALVLVLGWESIEAHMAFRKTEVFKEKVGLLRGMAGSKGMTVWHVKNEVFVK</sequence>
<protein>
    <recommendedName>
        <fullName evidence="1">ABM domain-containing protein</fullName>
    </recommendedName>
</protein>
<accession>A0A1Y2DI59</accession>
<dbReference type="Proteomes" id="UP000193689">
    <property type="component" value="Unassembled WGS sequence"/>
</dbReference>
<dbReference type="InterPro" id="IPR007138">
    <property type="entry name" value="ABM_dom"/>
</dbReference>
<evidence type="ECO:0000313" key="2">
    <source>
        <dbReference type="EMBL" id="ORY58910.1"/>
    </source>
</evidence>